<evidence type="ECO:0000313" key="1">
    <source>
        <dbReference type="EMBL" id="SCM78053.1"/>
    </source>
</evidence>
<dbReference type="AlphaFoldDB" id="A0A212LKJ8"/>
<reference evidence="1" key="1">
    <citation type="submission" date="2016-08" db="EMBL/GenBank/DDBJ databases">
        <authorList>
            <person name="Seilhamer J.J."/>
        </authorList>
    </citation>
    <scope>NUCLEOTIDE SEQUENCE</scope>
    <source>
        <strain evidence="1">86</strain>
    </source>
</reference>
<gene>
    <name evidence="1" type="ORF">KL86PLE_60375</name>
</gene>
<accession>A0A212LKJ8</accession>
<name>A0A212LKJ8_9HYPH</name>
<organism evidence="1">
    <name type="scientific">uncultured Pleomorphomonas sp</name>
    <dbReference type="NCBI Taxonomy" id="442121"/>
    <lineage>
        <taxon>Bacteria</taxon>
        <taxon>Pseudomonadati</taxon>
        <taxon>Pseudomonadota</taxon>
        <taxon>Alphaproteobacteria</taxon>
        <taxon>Hyphomicrobiales</taxon>
        <taxon>Pleomorphomonadaceae</taxon>
        <taxon>Pleomorphomonas</taxon>
        <taxon>environmental samples</taxon>
    </lineage>
</organism>
<proteinExistence type="predicted"/>
<dbReference type="EMBL" id="FMJD01000010">
    <property type="protein sequence ID" value="SCM78053.1"/>
    <property type="molecule type" value="Genomic_DNA"/>
</dbReference>
<sequence length="56" mass="6644">MRYLSVERKVEQKRDASRENTTNYLFYLHLVDKNGAARRIRTADPIITNDVLYQLS</sequence>
<protein>
    <submittedName>
        <fullName evidence="1">Uncharacterized protein</fullName>
    </submittedName>
</protein>
<dbReference type="AntiFam" id="ANF00012">
    <property type="entry name" value="tRNA translation"/>
</dbReference>